<feature type="transmembrane region" description="Helical" evidence="1">
    <location>
        <begin position="106"/>
        <end position="123"/>
    </location>
</feature>
<evidence type="ECO:0008006" key="4">
    <source>
        <dbReference type="Google" id="ProtNLM"/>
    </source>
</evidence>
<keyword evidence="1" id="KW-0472">Membrane</keyword>
<dbReference type="Proteomes" id="UP000683925">
    <property type="component" value="Unassembled WGS sequence"/>
</dbReference>
<dbReference type="AlphaFoldDB" id="A0A8S1WWF3"/>
<dbReference type="EMBL" id="CAJJDP010000095">
    <property type="protein sequence ID" value="CAD8190116.1"/>
    <property type="molecule type" value="Genomic_DNA"/>
</dbReference>
<name>A0A8S1WWF3_PAROT</name>
<evidence type="ECO:0000256" key="1">
    <source>
        <dbReference type="SAM" id="Phobius"/>
    </source>
</evidence>
<gene>
    <name evidence="2" type="ORF">POCTA_138.1.T0960172</name>
</gene>
<keyword evidence="1" id="KW-0812">Transmembrane</keyword>
<keyword evidence="3" id="KW-1185">Reference proteome</keyword>
<organism evidence="2 3">
    <name type="scientific">Paramecium octaurelia</name>
    <dbReference type="NCBI Taxonomy" id="43137"/>
    <lineage>
        <taxon>Eukaryota</taxon>
        <taxon>Sar</taxon>
        <taxon>Alveolata</taxon>
        <taxon>Ciliophora</taxon>
        <taxon>Intramacronucleata</taxon>
        <taxon>Oligohymenophorea</taxon>
        <taxon>Peniculida</taxon>
        <taxon>Parameciidae</taxon>
        <taxon>Paramecium</taxon>
    </lineage>
</organism>
<comment type="caution">
    <text evidence="2">The sequence shown here is derived from an EMBL/GenBank/DDBJ whole genome shotgun (WGS) entry which is preliminary data.</text>
</comment>
<sequence>MMENQHNAKNVMFNAQVVLNNLIHAYHVPQQEKQKQTVNARKGIMILAYNFVLNVILIALHAKLHHRIAHLVILTNLENLTQYTLVVIVCKVILKLMEFVNNAIQVVKLVLNLQLIVLLAFNIDT</sequence>
<feature type="transmembrane region" description="Helical" evidence="1">
    <location>
        <begin position="68"/>
        <end position="94"/>
    </location>
</feature>
<feature type="transmembrane region" description="Helical" evidence="1">
    <location>
        <begin position="43"/>
        <end position="62"/>
    </location>
</feature>
<proteinExistence type="predicted"/>
<reference evidence="2" key="1">
    <citation type="submission" date="2021-01" db="EMBL/GenBank/DDBJ databases">
        <authorList>
            <consortium name="Genoscope - CEA"/>
            <person name="William W."/>
        </authorList>
    </citation>
    <scope>NUCLEOTIDE SEQUENCE</scope>
</reference>
<protein>
    <recommendedName>
        <fullName evidence="4">Transmembrane protein</fullName>
    </recommendedName>
</protein>
<evidence type="ECO:0000313" key="3">
    <source>
        <dbReference type="Proteomes" id="UP000683925"/>
    </source>
</evidence>
<evidence type="ECO:0000313" key="2">
    <source>
        <dbReference type="EMBL" id="CAD8190116.1"/>
    </source>
</evidence>
<keyword evidence="1" id="KW-1133">Transmembrane helix</keyword>
<accession>A0A8S1WWF3</accession>